<evidence type="ECO:0000313" key="1">
    <source>
        <dbReference type="EMBL" id="KIJ91014.1"/>
    </source>
</evidence>
<organism evidence="1 2">
    <name type="scientific">Laccaria amethystina LaAM-08-1</name>
    <dbReference type="NCBI Taxonomy" id="1095629"/>
    <lineage>
        <taxon>Eukaryota</taxon>
        <taxon>Fungi</taxon>
        <taxon>Dikarya</taxon>
        <taxon>Basidiomycota</taxon>
        <taxon>Agaricomycotina</taxon>
        <taxon>Agaricomycetes</taxon>
        <taxon>Agaricomycetidae</taxon>
        <taxon>Agaricales</taxon>
        <taxon>Agaricineae</taxon>
        <taxon>Hydnangiaceae</taxon>
        <taxon>Laccaria</taxon>
    </lineage>
</organism>
<dbReference type="OrthoDB" id="3244185at2759"/>
<dbReference type="EMBL" id="KN839068">
    <property type="protein sequence ID" value="KIJ91014.1"/>
    <property type="molecule type" value="Genomic_DNA"/>
</dbReference>
<dbReference type="STRING" id="1095629.A0A0C9WHD7"/>
<name>A0A0C9WHD7_9AGAR</name>
<dbReference type="Proteomes" id="UP000054477">
    <property type="component" value="Unassembled WGS sequence"/>
</dbReference>
<dbReference type="HOGENOM" id="CLU_155374_1_1_1"/>
<keyword evidence="2" id="KW-1185">Reference proteome</keyword>
<protein>
    <submittedName>
        <fullName evidence="1">Unplaced genomic scaffold K443scaffold_533, whole genome shotgun sequence</fullName>
    </submittedName>
</protein>
<dbReference type="AlphaFoldDB" id="A0A0C9WHD7"/>
<gene>
    <name evidence="1" type="ORF">K443DRAFT_58266</name>
</gene>
<reference evidence="1 2" key="1">
    <citation type="submission" date="2014-04" db="EMBL/GenBank/DDBJ databases">
        <authorList>
            <consortium name="DOE Joint Genome Institute"/>
            <person name="Kuo A."/>
            <person name="Kohler A."/>
            <person name="Nagy L.G."/>
            <person name="Floudas D."/>
            <person name="Copeland A."/>
            <person name="Barry K.W."/>
            <person name="Cichocki N."/>
            <person name="Veneault-Fourrey C."/>
            <person name="LaButti K."/>
            <person name="Lindquist E.A."/>
            <person name="Lipzen A."/>
            <person name="Lundell T."/>
            <person name="Morin E."/>
            <person name="Murat C."/>
            <person name="Sun H."/>
            <person name="Tunlid A."/>
            <person name="Henrissat B."/>
            <person name="Grigoriev I.V."/>
            <person name="Hibbett D.S."/>
            <person name="Martin F."/>
            <person name="Nordberg H.P."/>
            <person name="Cantor M.N."/>
            <person name="Hua S.X."/>
        </authorList>
    </citation>
    <scope>NUCLEOTIDE SEQUENCE [LARGE SCALE GENOMIC DNA]</scope>
    <source>
        <strain evidence="1 2">LaAM-08-1</strain>
    </source>
</reference>
<reference evidence="2" key="2">
    <citation type="submission" date="2015-01" db="EMBL/GenBank/DDBJ databases">
        <title>Evolutionary Origins and Diversification of the Mycorrhizal Mutualists.</title>
        <authorList>
            <consortium name="DOE Joint Genome Institute"/>
            <consortium name="Mycorrhizal Genomics Consortium"/>
            <person name="Kohler A."/>
            <person name="Kuo A."/>
            <person name="Nagy L.G."/>
            <person name="Floudas D."/>
            <person name="Copeland A."/>
            <person name="Barry K.W."/>
            <person name="Cichocki N."/>
            <person name="Veneault-Fourrey C."/>
            <person name="LaButti K."/>
            <person name="Lindquist E.A."/>
            <person name="Lipzen A."/>
            <person name="Lundell T."/>
            <person name="Morin E."/>
            <person name="Murat C."/>
            <person name="Riley R."/>
            <person name="Ohm R."/>
            <person name="Sun H."/>
            <person name="Tunlid A."/>
            <person name="Henrissat B."/>
            <person name="Grigoriev I.V."/>
            <person name="Hibbett D.S."/>
            <person name="Martin F."/>
        </authorList>
    </citation>
    <scope>NUCLEOTIDE SEQUENCE [LARGE SCALE GENOMIC DNA]</scope>
    <source>
        <strain evidence="2">LaAM-08-1</strain>
    </source>
</reference>
<sequence>DHPLAYVHWYTPLRHTPNDLDTNMFTISRSSHNHRQRASIIPVTKIIRSCHLAPKFGRKMPNTWSSSTV</sequence>
<feature type="non-terminal residue" evidence="1">
    <location>
        <position position="69"/>
    </location>
</feature>
<evidence type="ECO:0000313" key="2">
    <source>
        <dbReference type="Proteomes" id="UP000054477"/>
    </source>
</evidence>
<accession>A0A0C9WHD7</accession>
<proteinExistence type="predicted"/>
<feature type="non-terminal residue" evidence="1">
    <location>
        <position position="1"/>
    </location>
</feature>